<reference evidence="1 2" key="1">
    <citation type="submission" date="2019-07" db="EMBL/GenBank/DDBJ databases">
        <title>New species of Amycolatopsis and Streptomyces.</title>
        <authorList>
            <person name="Duangmal K."/>
            <person name="Teo W.F.A."/>
            <person name="Lipun K."/>
        </authorList>
    </citation>
    <scope>NUCLEOTIDE SEQUENCE [LARGE SCALE GENOMIC DNA]</scope>
    <source>
        <strain evidence="1 2">NBRC 109810</strain>
    </source>
</reference>
<evidence type="ECO:0000313" key="2">
    <source>
        <dbReference type="Proteomes" id="UP000325849"/>
    </source>
</evidence>
<keyword evidence="2" id="KW-1185">Reference proteome</keyword>
<sequence>MVMALHWAGVTPEQYDTVRDAVDWEEVPAAGGQVHVAWFDDEGLHVTDVWESEEAFETFFTERLAPAVQKAGITGAPETGLSPLHRRFVAPGVGGAA</sequence>
<dbReference type="EMBL" id="VJZD01000208">
    <property type="protein sequence ID" value="MPY36263.1"/>
    <property type="molecule type" value="Genomic_DNA"/>
</dbReference>
<name>A0A5N8VLX2_9ACTN</name>
<accession>A0A5N8VLX2</accession>
<protein>
    <recommendedName>
        <fullName evidence="3">ABM domain-containing protein</fullName>
    </recommendedName>
</protein>
<dbReference type="Proteomes" id="UP000325849">
    <property type="component" value="Unassembled WGS sequence"/>
</dbReference>
<proteinExistence type="predicted"/>
<gene>
    <name evidence="1" type="ORF">FNH09_35095</name>
</gene>
<comment type="caution">
    <text evidence="1">The sequence shown here is derived from an EMBL/GenBank/DDBJ whole genome shotgun (WGS) entry which is preliminary data.</text>
</comment>
<evidence type="ECO:0008006" key="3">
    <source>
        <dbReference type="Google" id="ProtNLM"/>
    </source>
</evidence>
<organism evidence="1 2">
    <name type="scientific">Streptomyces adustus</name>
    <dbReference type="NCBI Taxonomy" id="1609272"/>
    <lineage>
        <taxon>Bacteria</taxon>
        <taxon>Bacillati</taxon>
        <taxon>Actinomycetota</taxon>
        <taxon>Actinomycetes</taxon>
        <taxon>Kitasatosporales</taxon>
        <taxon>Streptomycetaceae</taxon>
        <taxon>Streptomyces</taxon>
    </lineage>
</organism>
<dbReference type="AlphaFoldDB" id="A0A5N8VLX2"/>
<evidence type="ECO:0000313" key="1">
    <source>
        <dbReference type="EMBL" id="MPY36263.1"/>
    </source>
</evidence>